<evidence type="ECO:0000313" key="1">
    <source>
        <dbReference type="EMBL" id="TMS34732.1"/>
    </source>
</evidence>
<reference evidence="1 2" key="1">
    <citation type="journal article" date="2015" name="Genome Biol.">
        <title>Comparative genomics of Steinernema reveals deeply conserved gene regulatory networks.</title>
        <authorList>
            <person name="Dillman A.R."/>
            <person name="Macchietto M."/>
            <person name="Porter C.F."/>
            <person name="Rogers A."/>
            <person name="Williams B."/>
            <person name="Antoshechkin I."/>
            <person name="Lee M.M."/>
            <person name="Goodwin Z."/>
            <person name="Lu X."/>
            <person name="Lewis E.E."/>
            <person name="Goodrich-Blair H."/>
            <person name="Stock S.P."/>
            <person name="Adams B.J."/>
            <person name="Sternberg P.W."/>
            <person name="Mortazavi A."/>
        </authorList>
    </citation>
    <scope>NUCLEOTIDE SEQUENCE [LARGE SCALE GENOMIC DNA]</scope>
    <source>
        <strain evidence="1 2">ALL</strain>
    </source>
</reference>
<dbReference type="Proteomes" id="UP000298663">
    <property type="component" value="Unassembled WGS sequence"/>
</dbReference>
<comment type="caution">
    <text evidence="1">The sequence shown here is derived from an EMBL/GenBank/DDBJ whole genome shotgun (WGS) entry which is preliminary data.</text>
</comment>
<organism evidence="1 2">
    <name type="scientific">Steinernema carpocapsae</name>
    <name type="common">Entomopathogenic nematode</name>
    <dbReference type="NCBI Taxonomy" id="34508"/>
    <lineage>
        <taxon>Eukaryota</taxon>
        <taxon>Metazoa</taxon>
        <taxon>Ecdysozoa</taxon>
        <taxon>Nematoda</taxon>
        <taxon>Chromadorea</taxon>
        <taxon>Rhabditida</taxon>
        <taxon>Tylenchina</taxon>
        <taxon>Panagrolaimomorpha</taxon>
        <taxon>Strongyloidoidea</taxon>
        <taxon>Steinernematidae</taxon>
        <taxon>Steinernema</taxon>
    </lineage>
</organism>
<protein>
    <submittedName>
        <fullName evidence="1">Uncharacterized protein</fullName>
    </submittedName>
</protein>
<gene>
    <name evidence="1" type="ORF">L596_002264</name>
</gene>
<dbReference type="AlphaFoldDB" id="A0A4U8UP03"/>
<proteinExistence type="predicted"/>
<reference evidence="1 2" key="2">
    <citation type="journal article" date="2019" name="G3 (Bethesda)">
        <title>Hybrid Assembly of the Genome of the Entomopathogenic Nematode Steinernema carpocapsae Identifies the X-Chromosome.</title>
        <authorList>
            <person name="Serra L."/>
            <person name="Macchietto M."/>
            <person name="Macias-Munoz A."/>
            <person name="McGill C.J."/>
            <person name="Rodriguez I.M."/>
            <person name="Rodriguez B."/>
            <person name="Murad R."/>
            <person name="Mortazavi A."/>
        </authorList>
    </citation>
    <scope>NUCLEOTIDE SEQUENCE [LARGE SCALE GENOMIC DNA]</scope>
    <source>
        <strain evidence="1 2">ALL</strain>
    </source>
</reference>
<sequence length="69" mass="8196">MSSNWVHICDAEVEKILKFNRRTNILKSFEKYPNVLWRTTFVQMRKRATGVGWLQKPLKSTSRCPAERL</sequence>
<accession>A0A4U8UP03</accession>
<evidence type="ECO:0000313" key="2">
    <source>
        <dbReference type="Proteomes" id="UP000298663"/>
    </source>
</evidence>
<name>A0A4U8UP03_STECR</name>
<dbReference type="EMBL" id="AZBU02000001">
    <property type="protein sequence ID" value="TMS34732.1"/>
    <property type="molecule type" value="Genomic_DNA"/>
</dbReference>
<keyword evidence="2" id="KW-1185">Reference proteome</keyword>